<dbReference type="AlphaFoldDB" id="A0A6G4R0Z3"/>
<keyword evidence="1" id="KW-0175">Coiled coil</keyword>
<sequence length="109" mass="11653">MALFFDHQWYDARLAERGLDRAALAAAAGLSAAEIGLVFKDQREIRPAELAVFAEMVGVSREEAARRAGVGAHAAPADPAARRIAELEARVARLEGQVAELLAARSRSS</sequence>
<dbReference type="GO" id="GO:0003677">
    <property type="term" value="F:DNA binding"/>
    <property type="evidence" value="ECO:0007669"/>
    <property type="project" value="UniProtKB-KW"/>
</dbReference>
<dbReference type="RefSeq" id="WP_165261215.1">
    <property type="nucleotide sequence ID" value="NZ_JAAKGT010000010.1"/>
</dbReference>
<name>A0A6G4R0Z3_9CAUL</name>
<evidence type="ECO:0000256" key="1">
    <source>
        <dbReference type="SAM" id="Coils"/>
    </source>
</evidence>
<reference evidence="2" key="1">
    <citation type="submission" date="2020-02" db="EMBL/GenBank/DDBJ databases">
        <authorList>
            <person name="Gao J."/>
            <person name="Sun J."/>
        </authorList>
    </citation>
    <scope>NUCLEOTIDE SEQUENCE</scope>
    <source>
        <strain evidence="2">602-2</strain>
    </source>
</reference>
<evidence type="ECO:0000313" key="2">
    <source>
        <dbReference type="EMBL" id="NGM51586.1"/>
    </source>
</evidence>
<keyword evidence="2" id="KW-0238">DNA-binding</keyword>
<dbReference type="EMBL" id="JAAKGT010000010">
    <property type="protein sequence ID" value="NGM51586.1"/>
    <property type="molecule type" value="Genomic_DNA"/>
</dbReference>
<accession>A0A6G4R0Z3</accession>
<comment type="caution">
    <text evidence="2">The sequence shown here is derived from an EMBL/GenBank/DDBJ whole genome shotgun (WGS) entry which is preliminary data.</text>
</comment>
<protein>
    <submittedName>
        <fullName evidence="2">DNA-binding protein</fullName>
    </submittedName>
</protein>
<gene>
    <name evidence="2" type="ORF">G5B46_18390</name>
</gene>
<feature type="coiled-coil region" evidence="1">
    <location>
        <begin position="77"/>
        <end position="104"/>
    </location>
</feature>
<organism evidence="2">
    <name type="scientific">Caulobacter sp. 602-2</name>
    <dbReference type="NCBI Taxonomy" id="2710887"/>
    <lineage>
        <taxon>Bacteria</taxon>
        <taxon>Pseudomonadati</taxon>
        <taxon>Pseudomonadota</taxon>
        <taxon>Alphaproteobacteria</taxon>
        <taxon>Caulobacterales</taxon>
        <taxon>Caulobacteraceae</taxon>
        <taxon>Caulobacter</taxon>
    </lineage>
</organism>
<proteinExistence type="predicted"/>